<accession>A0A8X6JSR7</accession>
<evidence type="ECO:0000256" key="1">
    <source>
        <dbReference type="SAM" id="Coils"/>
    </source>
</evidence>
<feature type="coiled-coil region" evidence="1">
    <location>
        <begin position="120"/>
        <end position="147"/>
    </location>
</feature>
<dbReference type="AlphaFoldDB" id="A0A8X6JSR7"/>
<protein>
    <submittedName>
        <fullName evidence="2">Uncharacterized protein</fullName>
    </submittedName>
</protein>
<name>A0A8X6JSR7_9ARAC</name>
<evidence type="ECO:0000313" key="2">
    <source>
        <dbReference type="EMBL" id="GFS34369.1"/>
    </source>
</evidence>
<organism evidence="2 3">
    <name type="scientific">Trichonephila inaurata madagascariensis</name>
    <dbReference type="NCBI Taxonomy" id="2747483"/>
    <lineage>
        <taxon>Eukaryota</taxon>
        <taxon>Metazoa</taxon>
        <taxon>Ecdysozoa</taxon>
        <taxon>Arthropoda</taxon>
        <taxon>Chelicerata</taxon>
        <taxon>Arachnida</taxon>
        <taxon>Araneae</taxon>
        <taxon>Araneomorphae</taxon>
        <taxon>Entelegynae</taxon>
        <taxon>Araneoidea</taxon>
        <taxon>Nephilidae</taxon>
        <taxon>Trichonephila</taxon>
        <taxon>Trichonephila inaurata</taxon>
    </lineage>
</organism>
<reference evidence="2" key="1">
    <citation type="submission" date="2020-08" db="EMBL/GenBank/DDBJ databases">
        <title>Multicomponent nature underlies the extraordinary mechanical properties of spider dragline silk.</title>
        <authorList>
            <person name="Kono N."/>
            <person name="Nakamura H."/>
            <person name="Mori M."/>
            <person name="Yoshida Y."/>
            <person name="Ohtoshi R."/>
            <person name="Malay A.D."/>
            <person name="Moran D.A.P."/>
            <person name="Tomita M."/>
            <person name="Numata K."/>
            <person name="Arakawa K."/>
        </authorList>
    </citation>
    <scope>NUCLEOTIDE SEQUENCE</scope>
</reference>
<evidence type="ECO:0000313" key="3">
    <source>
        <dbReference type="Proteomes" id="UP000886998"/>
    </source>
</evidence>
<gene>
    <name evidence="2" type="ORF">TNIN_263131</name>
</gene>
<keyword evidence="1" id="KW-0175">Coiled coil</keyword>
<sequence>MFYNSFGEKIYHQGNNNISEIDTSGNFRGATKTSETRARQKTMENCQISGEALVKAAESSNIFCEMSFDIPGSPATPINGTAQQKNLKGKAKYRKATKAIQSSSRAIDTPRTPALFAVKGKNLDENMKRIKERLNRYQKEKIAKTNDEM</sequence>
<dbReference type="Proteomes" id="UP000886998">
    <property type="component" value="Unassembled WGS sequence"/>
</dbReference>
<keyword evidence="3" id="KW-1185">Reference proteome</keyword>
<proteinExistence type="predicted"/>
<dbReference type="EMBL" id="BMAV01024589">
    <property type="protein sequence ID" value="GFS34369.1"/>
    <property type="molecule type" value="Genomic_DNA"/>
</dbReference>
<comment type="caution">
    <text evidence="2">The sequence shown here is derived from an EMBL/GenBank/DDBJ whole genome shotgun (WGS) entry which is preliminary data.</text>
</comment>